<organism evidence="2 3">
    <name type="scientific">Mycoplasma marinum</name>
    <dbReference type="NCBI Taxonomy" id="1937190"/>
    <lineage>
        <taxon>Bacteria</taxon>
        <taxon>Bacillati</taxon>
        <taxon>Mycoplasmatota</taxon>
        <taxon>Mollicutes</taxon>
        <taxon>Mycoplasmataceae</taxon>
        <taxon>Mycoplasma</taxon>
    </lineage>
</organism>
<evidence type="ECO:0000313" key="2">
    <source>
        <dbReference type="EMBL" id="TCG10794.1"/>
    </source>
</evidence>
<keyword evidence="1" id="KW-0812">Transmembrane</keyword>
<keyword evidence="1" id="KW-0472">Membrane</keyword>
<name>A0A4R0XK17_9MOLU</name>
<dbReference type="NCBIfam" id="NF045978">
    <property type="entry name" value="ComEA_MAG0490"/>
    <property type="match status" value="1"/>
</dbReference>
<feature type="transmembrane region" description="Helical" evidence="1">
    <location>
        <begin position="6"/>
        <end position="23"/>
    </location>
</feature>
<accession>A0A4R0XK17</accession>
<evidence type="ECO:0000256" key="1">
    <source>
        <dbReference type="SAM" id="Phobius"/>
    </source>
</evidence>
<evidence type="ECO:0000313" key="3">
    <source>
        <dbReference type="Proteomes" id="UP000294192"/>
    </source>
</evidence>
<dbReference type="EMBL" id="PSZO01000021">
    <property type="protein sequence ID" value="TCG10794.1"/>
    <property type="molecule type" value="Genomic_DNA"/>
</dbReference>
<sequence>MKIKTLASITFSLLLFIGGFIFIKHHNVQGVPKVHSLRYIKVSVLGAVRFRDSFTVKEGTKIGEILQKAELIYGADMTKINKDEKIFEDREILVPFLKGFKRKYPISKGVNYQMLVKAGIRSKTAKKVASFIKEHKGGVTWEDLDSLRGVGEVTLSLLKETLDLN</sequence>
<dbReference type="RefSeq" id="WP_131599462.1">
    <property type="nucleotide sequence ID" value="NZ_CBDBYK010000016.1"/>
</dbReference>
<dbReference type="OrthoDB" id="398604at2"/>
<keyword evidence="3" id="KW-1185">Reference proteome</keyword>
<protein>
    <submittedName>
        <fullName evidence="2">Uncharacterized protein</fullName>
    </submittedName>
</protein>
<keyword evidence="1" id="KW-1133">Transmembrane helix</keyword>
<proteinExistence type="predicted"/>
<comment type="caution">
    <text evidence="2">The sequence shown here is derived from an EMBL/GenBank/DDBJ whole genome shotgun (WGS) entry which is preliminary data.</text>
</comment>
<dbReference type="AlphaFoldDB" id="A0A4R0XK17"/>
<gene>
    <name evidence="2" type="ORF">C4B24_03925</name>
</gene>
<dbReference type="Proteomes" id="UP000294192">
    <property type="component" value="Unassembled WGS sequence"/>
</dbReference>
<reference evidence="2 3" key="1">
    <citation type="submission" date="2018-02" db="EMBL/GenBank/DDBJ databases">
        <title>Mycoplasma marinum and Mycoplasma todarodis sp. nov., moderately halophilic and psychrotolerant mycoplasmas isolated from cephalopods.</title>
        <authorList>
            <person name="Viver T."/>
        </authorList>
    </citation>
    <scope>NUCLEOTIDE SEQUENCE [LARGE SCALE GENOMIC DNA]</scope>
    <source>
        <strain evidence="2 3">PE</strain>
    </source>
</reference>